<evidence type="ECO:0000313" key="1">
    <source>
        <dbReference type="EMBL" id="MFC6087147.1"/>
    </source>
</evidence>
<protein>
    <submittedName>
        <fullName evidence="1">Uncharacterized protein</fullName>
    </submittedName>
</protein>
<accession>A0ABW1NXS0</accession>
<dbReference type="Proteomes" id="UP001596137">
    <property type="component" value="Unassembled WGS sequence"/>
</dbReference>
<dbReference type="RefSeq" id="WP_380763119.1">
    <property type="nucleotide sequence ID" value="NZ_JBHSRF010000117.1"/>
</dbReference>
<reference evidence="2" key="1">
    <citation type="journal article" date="2019" name="Int. J. Syst. Evol. Microbiol.">
        <title>The Global Catalogue of Microorganisms (GCM) 10K type strain sequencing project: providing services to taxonomists for standard genome sequencing and annotation.</title>
        <authorList>
            <consortium name="The Broad Institute Genomics Platform"/>
            <consortium name="The Broad Institute Genome Sequencing Center for Infectious Disease"/>
            <person name="Wu L."/>
            <person name="Ma J."/>
        </authorList>
    </citation>
    <scope>NUCLEOTIDE SEQUENCE [LARGE SCALE GENOMIC DNA]</scope>
    <source>
        <strain evidence="2">JCM 30346</strain>
    </source>
</reference>
<comment type="caution">
    <text evidence="1">The sequence shown here is derived from an EMBL/GenBank/DDBJ whole genome shotgun (WGS) entry which is preliminary data.</text>
</comment>
<dbReference type="EMBL" id="JBHSRF010000117">
    <property type="protein sequence ID" value="MFC6087147.1"/>
    <property type="molecule type" value="Genomic_DNA"/>
</dbReference>
<name>A0ABW1NXS0_9ACTN</name>
<sequence>MDGTTGPAAQHRTQPYLAALTRHFADLRDGTHGHLRSRRDKEALFAKAVELLSPYAHQALSEMNQVLLLGTGDIDATGVIRSADGGVAACWALWWPEQRRSGVDPIQVQAHYGRGFHHPHLRGGTVGEWPLNVFDDEQAAAELPTLRAIASADLHNLVFQRDFRLVPAITARKDD</sequence>
<gene>
    <name evidence="1" type="ORF">ACFP1K_38695</name>
</gene>
<organism evidence="1 2">
    <name type="scientific">Sphaerisporangium aureirubrum</name>
    <dbReference type="NCBI Taxonomy" id="1544736"/>
    <lineage>
        <taxon>Bacteria</taxon>
        <taxon>Bacillati</taxon>
        <taxon>Actinomycetota</taxon>
        <taxon>Actinomycetes</taxon>
        <taxon>Streptosporangiales</taxon>
        <taxon>Streptosporangiaceae</taxon>
        <taxon>Sphaerisporangium</taxon>
    </lineage>
</organism>
<evidence type="ECO:0000313" key="2">
    <source>
        <dbReference type="Proteomes" id="UP001596137"/>
    </source>
</evidence>
<keyword evidence="2" id="KW-1185">Reference proteome</keyword>
<proteinExistence type="predicted"/>